<comment type="caution">
    <text evidence="2">The sequence shown here is derived from an EMBL/GenBank/DDBJ whole genome shotgun (WGS) entry which is preliminary data.</text>
</comment>
<name>A0A371YWP7_9PROT</name>
<dbReference type="EMBL" id="QUWV01000169">
    <property type="protein sequence ID" value="RFD18645.1"/>
    <property type="molecule type" value="Genomic_DNA"/>
</dbReference>
<evidence type="ECO:0000313" key="2">
    <source>
        <dbReference type="EMBL" id="RFD18645.1"/>
    </source>
</evidence>
<organism evidence="2 3">
    <name type="scientific">Komagataeibacter melaceti</name>
    <dbReference type="NCBI Taxonomy" id="2766577"/>
    <lineage>
        <taxon>Bacteria</taxon>
        <taxon>Pseudomonadati</taxon>
        <taxon>Pseudomonadota</taxon>
        <taxon>Alphaproteobacteria</taxon>
        <taxon>Acetobacterales</taxon>
        <taxon>Acetobacteraceae</taxon>
        <taxon>Komagataeibacter</taxon>
    </lineage>
</organism>
<dbReference type="AlphaFoldDB" id="A0A371YWP7"/>
<gene>
    <name evidence="2" type="ORF">DY926_15490</name>
</gene>
<reference evidence="2 3" key="1">
    <citation type="submission" date="2018-08" db="EMBL/GenBank/DDBJ databases">
        <title>Komagataeibacter sp. AV 382.</title>
        <authorList>
            <person name="Skraban J."/>
            <person name="Trcek J."/>
        </authorList>
    </citation>
    <scope>NUCLEOTIDE SEQUENCE [LARGE SCALE GENOMIC DNA]</scope>
    <source>
        <strain evidence="2 3">AV 382</strain>
    </source>
</reference>
<evidence type="ECO:0000313" key="3">
    <source>
        <dbReference type="Proteomes" id="UP000262371"/>
    </source>
</evidence>
<sequence>MFVILWKGRNPAGQCRVPVFLFFTPLPRPGRGDGRKGGASRRDRGDPQACAAKQSGRGHEPTNPLRLARRSGASFFLVFPFLLFSASRSHAAG</sequence>
<keyword evidence="3" id="KW-1185">Reference proteome</keyword>
<proteinExistence type="predicted"/>
<feature type="region of interest" description="Disordered" evidence="1">
    <location>
        <begin position="26"/>
        <end position="64"/>
    </location>
</feature>
<evidence type="ECO:0000256" key="1">
    <source>
        <dbReference type="SAM" id="MobiDB-lite"/>
    </source>
</evidence>
<feature type="compositionally biased region" description="Basic and acidic residues" evidence="1">
    <location>
        <begin position="30"/>
        <end position="46"/>
    </location>
</feature>
<dbReference type="Proteomes" id="UP000262371">
    <property type="component" value="Unassembled WGS sequence"/>
</dbReference>
<accession>A0A371YWP7</accession>
<protein>
    <submittedName>
        <fullName evidence="2">Uncharacterized protein</fullName>
    </submittedName>
</protein>